<evidence type="ECO:0000256" key="1">
    <source>
        <dbReference type="SAM" id="MobiDB-lite"/>
    </source>
</evidence>
<dbReference type="AlphaFoldDB" id="A0A1I7ZG47"/>
<accession>A0A1I7ZG47</accession>
<dbReference type="Proteomes" id="UP000095287">
    <property type="component" value="Unplaced"/>
</dbReference>
<feature type="compositionally biased region" description="Low complexity" evidence="1">
    <location>
        <begin position="141"/>
        <end position="153"/>
    </location>
</feature>
<name>A0A1I7ZG47_9BILA</name>
<sequence length="202" mass="22674">DAQPARVARQRHQQRQAHKAGVHQQLQGPGITGIVLAVLEHAVEQKQRTAHQAQQDAGGVTGVEDRRDPGHRQRQSEHHRNQRTQRQQVAAHGEQHIAQQADGLVVLAPHADAQREEDRQAHADEFERGEDIAEHRRAQNREQPPAQPQQQPERQGHQQRQQHDEGIVPGVLVQVLIAQAIAVAGRPTEDERRADIGQHQRG</sequence>
<proteinExistence type="predicted"/>
<keyword evidence="2" id="KW-1185">Reference proteome</keyword>
<evidence type="ECO:0000313" key="2">
    <source>
        <dbReference type="Proteomes" id="UP000095287"/>
    </source>
</evidence>
<feature type="compositionally biased region" description="Basic and acidic residues" evidence="1">
    <location>
        <begin position="112"/>
        <end position="140"/>
    </location>
</feature>
<reference evidence="3" key="1">
    <citation type="submission" date="2016-11" db="UniProtKB">
        <authorList>
            <consortium name="WormBaseParasite"/>
        </authorList>
    </citation>
    <scope>IDENTIFICATION</scope>
</reference>
<organism evidence="2 3">
    <name type="scientific">Steinernema glaseri</name>
    <dbReference type="NCBI Taxonomy" id="37863"/>
    <lineage>
        <taxon>Eukaryota</taxon>
        <taxon>Metazoa</taxon>
        <taxon>Ecdysozoa</taxon>
        <taxon>Nematoda</taxon>
        <taxon>Chromadorea</taxon>
        <taxon>Rhabditida</taxon>
        <taxon>Tylenchina</taxon>
        <taxon>Panagrolaimomorpha</taxon>
        <taxon>Strongyloidoidea</taxon>
        <taxon>Steinernematidae</taxon>
        <taxon>Steinernema</taxon>
    </lineage>
</organism>
<feature type="region of interest" description="Disordered" evidence="1">
    <location>
        <begin position="181"/>
        <end position="202"/>
    </location>
</feature>
<dbReference type="WBParaSite" id="L893_g2585.t1">
    <property type="protein sequence ID" value="L893_g2585.t1"/>
    <property type="gene ID" value="L893_g2585"/>
</dbReference>
<feature type="compositionally biased region" description="Basic residues" evidence="1">
    <location>
        <begin position="8"/>
        <end position="21"/>
    </location>
</feature>
<feature type="region of interest" description="Disordered" evidence="1">
    <location>
        <begin position="1"/>
        <end position="28"/>
    </location>
</feature>
<evidence type="ECO:0000313" key="3">
    <source>
        <dbReference type="WBParaSite" id="L893_g2585.t1"/>
    </source>
</evidence>
<feature type="compositionally biased region" description="Basic and acidic residues" evidence="1">
    <location>
        <begin position="187"/>
        <end position="202"/>
    </location>
</feature>
<feature type="compositionally biased region" description="Basic and acidic residues" evidence="1">
    <location>
        <begin position="63"/>
        <end position="79"/>
    </location>
</feature>
<feature type="region of interest" description="Disordered" evidence="1">
    <location>
        <begin position="44"/>
        <end position="167"/>
    </location>
</feature>
<protein>
    <submittedName>
        <fullName evidence="3">200 kDa antigen p200</fullName>
    </submittedName>
</protein>